<gene>
    <name evidence="14" type="ORF">S01H1_31547</name>
</gene>
<evidence type="ECO:0000256" key="12">
    <source>
        <dbReference type="SAM" id="Phobius"/>
    </source>
</evidence>
<evidence type="ECO:0000313" key="14">
    <source>
        <dbReference type="EMBL" id="GAF91227.1"/>
    </source>
</evidence>
<keyword evidence="5 12" id="KW-0812">Transmembrane</keyword>
<evidence type="ECO:0000256" key="2">
    <source>
        <dbReference type="ARBA" id="ARBA00009779"/>
    </source>
</evidence>
<evidence type="ECO:0000256" key="4">
    <source>
        <dbReference type="ARBA" id="ARBA00022670"/>
    </source>
</evidence>
<evidence type="ECO:0000256" key="6">
    <source>
        <dbReference type="ARBA" id="ARBA00022723"/>
    </source>
</evidence>
<comment type="similarity">
    <text evidence="2">Belongs to the peptidase M48B family.</text>
</comment>
<dbReference type="InterPro" id="IPR050083">
    <property type="entry name" value="HtpX_protease"/>
</dbReference>
<evidence type="ECO:0000256" key="9">
    <source>
        <dbReference type="ARBA" id="ARBA00022989"/>
    </source>
</evidence>
<name>X0TSS5_9ZZZZ</name>
<proteinExistence type="inferred from homology"/>
<evidence type="ECO:0000256" key="10">
    <source>
        <dbReference type="ARBA" id="ARBA00023049"/>
    </source>
</evidence>
<evidence type="ECO:0000256" key="8">
    <source>
        <dbReference type="ARBA" id="ARBA00022833"/>
    </source>
</evidence>
<dbReference type="GO" id="GO:0046872">
    <property type="term" value="F:metal ion binding"/>
    <property type="evidence" value="ECO:0007669"/>
    <property type="project" value="UniProtKB-KW"/>
</dbReference>
<accession>X0TSS5</accession>
<keyword evidence="9 12" id="KW-1133">Transmembrane helix</keyword>
<keyword evidence="7" id="KW-0378">Hydrolase</keyword>
<feature type="domain" description="Peptidase M48" evidence="13">
    <location>
        <begin position="36"/>
        <end position="246"/>
    </location>
</feature>
<keyword evidence="6" id="KW-0479">Metal-binding</keyword>
<feature type="non-terminal residue" evidence="14">
    <location>
        <position position="1"/>
    </location>
</feature>
<keyword evidence="10" id="KW-0482">Metalloprotease</keyword>
<evidence type="ECO:0000256" key="5">
    <source>
        <dbReference type="ARBA" id="ARBA00022692"/>
    </source>
</evidence>
<dbReference type="CDD" id="cd07336">
    <property type="entry name" value="M48B_HtpX_like"/>
    <property type="match status" value="1"/>
</dbReference>
<organism evidence="14">
    <name type="scientific">marine sediment metagenome</name>
    <dbReference type="NCBI Taxonomy" id="412755"/>
    <lineage>
        <taxon>unclassified sequences</taxon>
        <taxon>metagenomes</taxon>
        <taxon>ecological metagenomes</taxon>
    </lineage>
</organism>
<keyword evidence="4" id="KW-0645">Protease</keyword>
<dbReference type="InterPro" id="IPR001915">
    <property type="entry name" value="Peptidase_M48"/>
</dbReference>
<sequence length="248" mass="27559">FVVALLINGISYWYSDKIVLALYKAREVPEGQFYHLYNLVRELTQSANLPMPRIYMVENKSPNAFATGRNPQKAVVCVTRGLLELLDEEELKGVLAHELAHVKNRDTLIMTVTAALAGAIMMLAYMARWAAIFGGYSRDRRGSGNIISLIAISILAPIAAVIVQLAISRSREYAADRQGAYFAKDPMGLASALRRLGEAAKIRPMKEASPQTAHLFIVNPFRASFITNLFSTHPPIDERIKRLRGMKA</sequence>
<evidence type="ECO:0000256" key="7">
    <source>
        <dbReference type="ARBA" id="ARBA00022801"/>
    </source>
</evidence>
<dbReference type="GO" id="GO:0004222">
    <property type="term" value="F:metalloendopeptidase activity"/>
    <property type="evidence" value="ECO:0007669"/>
    <property type="project" value="InterPro"/>
</dbReference>
<evidence type="ECO:0000256" key="1">
    <source>
        <dbReference type="ARBA" id="ARBA00001947"/>
    </source>
</evidence>
<dbReference type="PANTHER" id="PTHR43221:SF2">
    <property type="entry name" value="PROTEASE HTPX HOMOLOG"/>
    <property type="match status" value="1"/>
</dbReference>
<evidence type="ECO:0000259" key="13">
    <source>
        <dbReference type="Pfam" id="PF01435"/>
    </source>
</evidence>
<feature type="transmembrane region" description="Helical" evidence="12">
    <location>
        <begin position="146"/>
        <end position="167"/>
    </location>
</feature>
<dbReference type="HAMAP" id="MF_00188">
    <property type="entry name" value="Pept_M48_protease_HtpX"/>
    <property type="match status" value="1"/>
</dbReference>
<comment type="caution">
    <text evidence="14">The sequence shown here is derived from an EMBL/GenBank/DDBJ whole genome shotgun (WGS) entry which is preliminary data.</text>
</comment>
<keyword evidence="3" id="KW-1003">Cell membrane</keyword>
<feature type="transmembrane region" description="Helical" evidence="12">
    <location>
        <begin position="107"/>
        <end position="126"/>
    </location>
</feature>
<dbReference type="EMBL" id="BARS01019466">
    <property type="protein sequence ID" value="GAF91227.1"/>
    <property type="molecule type" value="Genomic_DNA"/>
</dbReference>
<comment type="cofactor">
    <cofactor evidence="1">
        <name>Zn(2+)</name>
        <dbReference type="ChEBI" id="CHEBI:29105"/>
    </cofactor>
</comment>
<protein>
    <recommendedName>
        <fullName evidence="13">Peptidase M48 domain-containing protein</fullName>
    </recommendedName>
</protein>
<evidence type="ECO:0000256" key="3">
    <source>
        <dbReference type="ARBA" id="ARBA00022475"/>
    </source>
</evidence>
<reference evidence="14" key="1">
    <citation type="journal article" date="2014" name="Front. Microbiol.">
        <title>High frequency of phylogenetically diverse reductive dehalogenase-homologous genes in deep subseafloor sedimentary metagenomes.</title>
        <authorList>
            <person name="Kawai M."/>
            <person name="Futagami T."/>
            <person name="Toyoda A."/>
            <person name="Takaki Y."/>
            <person name="Nishi S."/>
            <person name="Hori S."/>
            <person name="Arai W."/>
            <person name="Tsubouchi T."/>
            <person name="Morono Y."/>
            <person name="Uchiyama I."/>
            <person name="Ito T."/>
            <person name="Fujiyama A."/>
            <person name="Inagaki F."/>
            <person name="Takami H."/>
        </authorList>
    </citation>
    <scope>NUCLEOTIDE SEQUENCE</scope>
    <source>
        <strain evidence="14">Expedition CK06-06</strain>
    </source>
</reference>
<dbReference type="AlphaFoldDB" id="X0TSS5"/>
<keyword evidence="11 12" id="KW-0472">Membrane</keyword>
<dbReference type="PANTHER" id="PTHR43221">
    <property type="entry name" value="PROTEASE HTPX"/>
    <property type="match status" value="1"/>
</dbReference>
<dbReference type="Pfam" id="PF01435">
    <property type="entry name" value="Peptidase_M48"/>
    <property type="match status" value="1"/>
</dbReference>
<dbReference type="GO" id="GO:0006508">
    <property type="term" value="P:proteolysis"/>
    <property type="evidence" value="ECO:0007669"/>
    <property type="project" value="UniProtKB-KW"/>
</dbReference>
<dbReference type="Gene3D" id="3.30.2010.10">
    <property type="entry name" value="Metalloproteases ('zincins'), catalytic domain"/>
    <property type="match status" value="1"/>
</dbReference>
<dbReference type="InterPro" id="IPR022919">
    <property type="entry name" value="Pept_M48_protease_HtpX"/>
</dbReference>
<keyword evidence="8" id="KW-0862">Zinc</keyword>
<evidence type="ECO:0000256" key="11">
    <source>
        <dbReference type="ARBA" id="ARBA00023136"/>
    </source>
</evidence>